<dbReference type="Gene3D" id="3.10.660.10">
    <property type="entry name" value="DPH Zinc finger"/>
    <property type="match status" value="1"/>
</dbReference>
<comment type="caution">
    <text evidence="8">The sequence shown here is derived from an EMBL/GenBank/DDBJ whole genome shotgun (WGS) entry which is preliminary data.</text>
</comment>
<evidence type="ECO:0000259" key="6">
    <source>
        <dbReference type="PROSITE" id="PS50076"/>
    </source>
</evidence>
<dbReference type="Proteomes" id="UP000765509">
    <property type="component" value="Unassembled WGS sequence"/>
</dbReference>
<keyword evidence="5" id="KW-0408">Iron</keyword>
<dbReference type="OrthoDB" id="445556at2759"/>
<dbReference type="InterPro" id="IPR036869">
    <property type="entry name" value="J_dom_sf"/>
</dbReference>
<accession>A0A9Q3GFA7</accession>
<dbReference type="CDD" id="cd06257">
    <property type="entry name" value="DnaJ"/>
    <property type="match status" value="1"/>
</dbReference>
<dbReference type="PROSITE" id="PS50076">
    <property type="entry name" value="DNAJ_2"/>
    <property type="match status" value="1"/>
</dbReference>
<gene>
    <name evidence="8" type="ORF">O181_004890</name>
</gene>
<dbReference type="PRINTS" id="PR00625">
    <property type="entry name" value="JDOMAIN"/>
</dbReference>
<organism evidence="8 9">
    <name type="scientific">Austropuccinia psidii MF-1</name>
    <dbReference type="NCBI Taxonomy" id="1389203"/>
    <lineage>
        <taxon>Eukaryota</taxon>
        <taxon>Fungi</taxon>
        <taxon>Dikarya</taxon>
        <taxon>Basidiomycota</taxon>
        <taxon>Pucciniomycotina</taxon>
        <taxon>Pucciniomycetes</taxon>
        <taxon>Pucciniales</taxon>
        <taxon>Sphaerophragmiaceae</taxon>
        <taxon>Austropuccinia</taxon>
    </lineage>
</organism>
<evidence type="ECO:0000313" key="8">
    <source>
        <dbReference type="EMBL" id="MBW0465175.1"/>
    </source>
</evidence>
<dbReference type="AlphaFoldDB" id="A0A9Q3GFA7"/>
<dbReference type="Gene3D" id="1.10.287.110">
    <property type="entry name" value="DnaJ domain"/>
    <property type="match status" value="1"/>
</dbReference>
<evidence type="ECO:0000256" key="4">
    <source>
        <dbReference type="ARBA" id="ARBA00022723"/>
    </source>
</evidence>
<feature type="domain" description="DPH-type MB" evidence="7">
    <location>
        <begin position="110"/>
        <end position="166"/>
    </location>
</feature>
<dbReference type="Pfam" id="PF00226">
    <property type="entry name" value="DnaJ"/>
    <property type="match status" value="1"/>
</dbReference>
<protein>
    <recommendedName>
        <fullName evidence="3">Diphthamide biosynthesis protein 4</fullName>
    </recommendedName>
</protein>
<sequence length="170" mass="19401">MNGSIQSLDQPTHYEILQVPFGATDAQIRQAFRHLIRLHHPDKAPSANNEQVNLDPRSDSYQLAQRLIEAYNILSDPSHRRAYDQKLKSQISNQTNSSSQYVSQTIDLSEFTQLSIEDQDQSKSYDQFILSCRCGGHFMINSNQMESNLDIISCNGCSLRIKVEFKCSEE</sequence>
<dbReference type="SUPFAM" id="SSF46565">
    <property type="entry name" value="Chaperone J-domain"/>
    <property type="match status" value="1"/>
</dbReference>
<dbReference type="Pfam" id="PF05207">
    <property type="entry name" value="Zn_ribbon_CSL"/>
    <property type="match status" value="1"/>
</dbReference>
<dbReference type="PANTHER" id="PTHR44825:SF1">
    <property type="entry name" value="DNAJ HOMOLOG SUBFAMILY C MEMBER 4"/>
    <property type="match status" value="1"/>
</dbReference>
<dbReference type="EMBL" id="AVOT02000969">
    <property type="protein sequence ID" value="MBW0465175.1"/>
    <property type="molecule type" value="Genomic_DNA"/>
</dbReference>
<evidence type="ECO:0000256" key="3">
    <source>
        <dbReference type="ARBA" id="ARBA00021797"/>
    </source>
</evidence>
<evidence type="ECO:0000256" key="5">
    <source>
        <dbReference type="ARBA" id="ARBA00023004"/>
    </source>
</evidence>
<proteinExistence type="inferred from homology"/>
<evidence type="ECO:0000256" key="2">
    <source>
        <dbReference type="ARBA" id="ARBA00006169"/>
    </source>
</evidence>
<evidence type="ECO:0000256" key="1">
    <source>
        <dbReference type="ARBA" id="ARBA00003474"/>
    </source>
</evidence>
<keyword evidence="4" id="KW-0479">Metal-binding</keyword>
<keyword evidence="9" id="KW-1185">Reference proteome</keyword>
<dbReference type="SUPFAM" id="SSF144217">
    <property type="entry name" value="CSL zinc finger"/>
    <property type="match status" value="1"/>
</dbReference>
<comment type="similarity">
    <text evidence="2">Belongs to the DPH4 family.</text>
</comment>
<dbReference type="PROSITE" id="PS51074">
    <property type="entry name" value="DPH_MB"/>
    <property type="match status" value="1"/>
</dbReference>
<dbReference type="InterPro" id="IPR036671">
    <property type="entry name" value="DPH_MB_sf"/>
</dbReference>
<dbReference type="InterPro" id="IPR001623">
    <property type="entry name" value="DnaJ_domain"/>
</dbReference>
<dbReference type="InterPro" id="IPR007872">
    <property type="entry name" value="DPH_MB_dom"/>
</dbReference>
<dbReference type="SMART" id="SM00271">
    <property type="entry name" value="DnaJ"/>
    <property type="match status" value="1"/>
</dbReference>
<dbReference type="InterPro" id="IPR052763">
    <property type="entry name" value="DnaJ_C4"/>
</dbReference>
<feature type="domain" description="J" evidence="6">
    <location>
        <begin position="12"/>
        <end position="87"/>
    </location>
</feature>
<evidence type="ECO:0000313" key="9">
    <source>
        <dbReference type="Proteomes" id="UP000765509"/>
    </source>
</evidence>
<dbReference type="GO" id="GO:0046872">
    <property type="term" value="F:metal ion binding"/>
    <property type="evidence" value="ECO:0007669"/>
    <property type="project" value="UniProtKB-KW"/>
</dbReference>
<name>A0A9Q3GFA7_9BASI</name>
<dbReference type="PANTHER" id="PTHR44825">
    <property type="match status" value="1"/>
</dbReference>
<reference evidence="8" key="1">
    <citation type="submission" date="2021-03" db="EMBL/GenBank/DDBJ databases">
        <title>Draft genome sequence of rust myrtle Austropuccinia psidii MF-1, a brazilian biotype.</title>
        <authorList>
            <person name="Quecine M.C."/>
            <person name="Pachon D.M.R."/>
            <person name="Bonatelli M.L."/>
            <person name="Correr F.H."/>
            <person name="Franceschini L.M."/>
            <person name="Leite T.F."/>
            <person name="Margarido G.R.A."/>
            <person name="Almeida C.A."/>
            <person name="Ferrarezi J.A."/>
            <person name="Labate C.A."/>
        </authorList>
    </citation>
    <scope>NUCLEOTIDE SEQUENCE</scope>
    <source>
        <strain evidence="8">MF-1</strain>
    </source>
</reference>
<evidence type="ECO:0000259" key="7">
    <source>
        <dbReference type="PROSITE" id="PS51074"/>
    </source>
</evidence>
<comment type="function">
    <text evidence="1">Required for the first step of diphthamide biosynthesis, the transfer of 3-amino-3-carboxypropyl from S-adenosyl-L-methionine to a histidine residue. Diphthamide is a post-translational modification of histidine which occurs in elongation factor 2.</text>
</comment>